<protein>
    <submittedName>
        <fullName evidence="1">Uncharacterized protein</fullName>
    </submittedName>
</protein>
<dbReference type="KEGG" id="moz:MoryE10_33850"/>
<keyword evidence="2" id="KW-1185">Reference proteome</keyword>
<organism evidence="1 2">
    <name type="scientific">Methylogaea oryzae</name>
    <dbReference type="NCBI Taxonomy" id="1295382"/>
    <lineage>
        <taxon>Bacteria</taxon>
        <taxon>Pseudomonadati</taxon>
        <taxon>Pseudomonadota</taxon>
        <taxon>Gammaproteobacteria</taxon>
        <taxon>Methylococcales</taxon>
        <taxon>Methylococcaceae</taxon>
        <taxon>Methylogaea</taxon>
    </lineage>
</organism>
<accession>A0A8D5ALF0</accession>
<dbReference type="Proteomes" id="UP000824988">
    <property type="component" value="Chromosome"/>
</dbReference>
<dbReference type="AlphaFoldDB" id="A0A8D5ALF0"/>
<reference evidence="1" key="1">
    <citation type="submission" date="2019-06" db="EMBL/GenBank/DDBJ databases">
        <title>Complete genome sequence of Methylogaea oryzae strain JCM16910.</title>
        <authorList>
            <person name="Asakawa S."/>
        </authorList>
    </citation>
    <scope>NUCLEOTIDE SEQUENCE</scope>
    <source>
        <strain evidence="1">E10</strain>
    </source>
</reference>
<proteinExistence type="predicted"/>
<gene>
    <name evidence="1" type="ORF">MoryE10_33850</name>
</gene>
<sequence length="56" mass="6783">MLIRYTRAPSRWLAEAIRESLEALLAHPEFRPPWPERCAYRQLLMHWRSRCLCLTS</sequence>
<dbReference type="EMBL" id="AP019782">
    <property type="protein sequence ID" value="BBL72779.1"/>
    <property type="molecule type" value="Genomic_DNA"/>
</dbReference>
<evidence type="ECO:0000313" key="1">
    <source>
        <dbReference type="EMBL" id="BBL72779.1"/>
    </source>
</evidence>
<evidence type="ECO:0000313" key="2">
    <source>
        <dbReference type="Proteomes" id="UP000824988"/>
    </source>
</evidence>
<name>A0A8D5ALF0_9GAMM</name>